<evidence type="ECO:0000313" key="3">
    <source>
        <dbReference type="EMBL" id="TWV53523.1"/>
    </source>
</evidence>
<proteinExistence type="predicted"/>
<feature type="transmembrane region" description="Helical" evidence="2">
    <location>
        <begin position="12"/>
        <end position="32"/>
    </location>
</feature>
<keyword evidence="2" id="KW-1133">Transmembrane helix</keyword>
<feature type="compositionally biased region" description="Low complexity" evidence="1">
    <location>
        <begin position="78"/>
        <end position="92"/>
    </location>
</feature>
<evidence type="ECO:0000256" key="1">
    <source>
        <dbReference type="SAM" id="MobiDB-lite"/>
    </source>
</evidence>
<keyword evidence="2" id="KW-0812">Transmembrane</keyword>
<dbReference type="Proteomes" id="UP000320481">
    <property type="component" value="Unassembled WGS sequence"/>
</dbReference>
<evidence type="ECO:0000256" key="2">
    <source>
        <dbReference type="SAM" id="Phobius"/>
    </source>
</evidence>
<evidence type="ECO:0000313" key="4">
    <source>
        <dbReference type="Proteomes" id="UP000320481"/>
    </source>
</evidence>
<reference evidence="3" key="1">
    <citation type="journal article" date="2019" name="Microbiol. Resour. Announc.">
        <title>Draft Genomic Sequences of Streptomyces misionensis and Streptomyces albidoflavus, bacteria applied for phytopathogen biocontrol.</title>
        <authorList>
            <person name="Pylro V."/>
            <person name="Dias A."/>
            <person name="Andreote F."/>
            <person name="Varani A."/>
            <person name="Andreote C."/>
            <person name="Bernardo E."/>
            <person name="Martins T."/>
        </authorList>
    </citation>
    <scope>NUCLEOTIDE SEQUENCE [LARGE SCALE GENOMIC DNA]</scope>
    <source>
        <strain evidence="3">66</strain>
    </source>
</reference>
<keyword evidence="4" id="KW-1185">Reference proteome</keyword>
<sequence>MRAESERRSSRSLPWAGAVVALLLITLVHVFACCHGPAAGPAQRADVLVSAGPGAPSPDHQAHCWGLDEPTAQPPRDAGPVDPPLAAAAPAGPLDAAAAVPVPVPRRSPCASRASSPGHARALLGVWRT</sequence>
<dbReference type="RefSeq" id="WP_146464851.1">
    <property type="nucleotide sequence ID" value="NZ_VOGW01000055.1"/>
</dbReference>
<gene>
    <name evidence="3" type="ORF">FRZ03_10390</name>
</gene>
<organism evidence="3 4">
    <name type="scientific">Streptomyces misionensis</name>
    <dbReference type="NCBI Taxonomy" id="67331"/>
    <lineage>
        <taxon>Bacteria</taxon>
        <taxon>Bacillati</taxon>
        <taxon>Actinomycetota</taxon>
        <taxon>Actinomycetes</taxon>
        <taxon>Kitasatosporales</taxon>
        <taxon>Streptomycetaceae</taxon>
        <taxon>Streptomyces</taxon>
    </lineage>
</organism>
<feature type="region of interest" description="Disordered" evidence="1">
    <location>
        <begin position="50"/>
        <end position="92"/>
    </location>
</feature>
<dbReference type="EMBL" id="VOGW01000055">
    <property type="protein sequence ID" value="TWV53523.1"/>
    <property type="molecule type" value="Genomic_DNA"/>
</dbReference>
<dbReference type="AlphaFoldDB" id="A0A5C6JZM8"/>
<name>A0A5C6JZM8_9ACTN</name>
<accession>A0A5C6JZM8</accession>
<comment type="caution">
    <text evidence="3">The sequence shown here is derived from an EMBL/GenBank/DDBJ whole genome shotgun (WGS) entry which is preliminary data.</text>
</comment>
<keyword evidence="2" id="KW-0472">Membrane</keyword>
<protein>
    <submittedName>
        <fullName evidence="3">Uncharacterized protein</fullName>
    </submittedName>
</protein>